<protein>
    <submittedName>
        <fullName evidence="3">Uncharacterized protein</fullName>
    </submittedName>
</protein>
<reference evidence="3" key="1">
    <citation type="submission" date="2022-11" db="UniProtKB">
        <authorList>
            <consortium name="WormBaseParasite"/>
        </authorList>
    </citation>
    <scope>IDENTIFICATION</scope>
</reference>
<keyword evidence="2" id="KW-1185">Reference proteome</keyword>
<dbReference type="AlphaFoldDB" id="A0A915IYC4"/>
<organism evidence="2 3">
    <name type="scientific">Romanomermis culicivorax</name>
    <name type="common">Nematode worm</name>
    <dbReference type="NCBI Taxonomy" id="13658"/>
    <lineage>
        <taxon>Eukaryota</taxon>
        <taxon>Metazoa</taxon>
        <taxon>Ecdysozoa</taxon>
        <taxon>Nematoda</taxon>
        <taxon>Enoplea</taxon>
        <taxon>Dorylaimia</taxon>
        <taxon>Mermithida</taxon>
        <taxon>Mermithoidea</taxon>
        <taxon>Mermithidae</taxon>
        <taxon>Romanomermis</taxon>
    </lineage>
</organism>
<name>A0A915IYC4_ROMCU</name>
<keyword evidence="1" id="KW-0175">Coiled coil</keyword>
<proteinExistence type="predicted"/>
<feature type="coiled-coil region" evidence="1">
    <location>
        <begin position="22"/>
        <end position="60"/>
    </location>
</feature>
<sequence>MQKWDAKMINFYDNATSMLHKIVTLAAQQQQLQEQYELQMEEFEEESEKCMEEIEKTSNIRAVTL</sequence>
<evidence type="ECO:0000313" key="2">
    <source>
        <dbReference type="Proteomes" id="UP000887565"/>
    </source>
</evidence>
<evidence type="ECO:0000256" key="1">
    <source>
        <dbReference type="SAM" id="Coils"/>
    </source>
</evidence>
<dbReference type="WBParaSite" id="nRc.2.0.1.t18421-RA">
    <property type="protein sequence ID" value="nRc.2.0.1.t18421-RA"/>
    <property type="gene ID" value="nRc.2.0.1.g18421"/>
</dbReference>
<dbReference type="Proteomes" id="UP000887565">
    <property type="component" value="Unplaced"/>
</dbReference>
<evidence type="ECO:0000313" key="3">
    <source>
        <dbReference type="WBParaSite" id="nRc.2.0.1.t18421-RA"/>
    </source>
</evidence>
<accession>A0A915IYC4</accession>